<accession>A0ABQ4YYK5</accession>
<dbReference type="InterPro" id="IPR025558">
    <property type="entry name" value="DUF4283"/>
</dbReference>
<dbReference type="Pfam" id="PF14111">
    <property type="entry name" value="DUF4283"/>
    <property type="match status" value="1"/>
</dbReference>
<feature type="compositionally biased region" description="Basic residues" evidence="1">
    <location>
        <begin position="22"/>
        <end position="31"/>
    </location>
</feature>
<gene>
    <name evidence="3" type="ORF">Tco_0749137</name>
</gene>
<reference evidence="3" key="1">
    <citation type="journal article" date="2022" name="Int. J. Mol. Sci.">
        <title>Draft Genome of Tanacetum Coccineum: Genomic Comparison of Closely Related Tanacetum-Family Plants.</title>
        <authorList>
            <person name="Yamashiro T."/>
            <person name="Shiraishi A."/>
            <person name="Nakayama K."/>
            <person name="Satake H."/>
        </authorList>
    </citation>
    <scope>NUCLEOTIDE SEQUENCE</scope>
</reference>
<sequence length="633" mass="69393">MTSAEDLCSASLNDTKVKVMKGKHRKSHRGIKVSTMGSAGTGSILRRLRSTKVSSKARDRAEGSPHDDRGGKHVVFTPMNDEINRVLSNVRSVDVTDLSNDGSFIKSHLDNNPGLDRQSSPVAKSCGLQTSFDHTGMGDVGNNMCGPTSSKGGIASVKTGNVNDRDMAGSGTSNEHTSMEDVVNTGGVCSSSQDGIANYKDGSGFEFGRNVNSNGILNNPIGPLFSVQFGKNTPSNPFTKKSVVPNGGAWNKSRNNAFGSCMSSVNKLENGNRRICFSAEEVYKGGQACSLQLYGYFVGTSMNYRVDMGNLMRMWRVYDIKDITKTNFGIFYFKFKSEECMKKVLESGPWMVQNVPLVLDIWEPGIWLDKTEPSSIPIWVYVYNIPMKLCNGSGIGKIMSGVGKPLLMDKMTRERCLKKSCKMDFARVLVEVSAEDDLPNIIEIEYLPLGNRHARVGKLEVKYQWRPPLCMHCKTFGHTTLSCKVRPKPKEEIAAKTIKNAFKLNSFVSNDKNVEVDDGFVTMGRKNKPMESYSRPSSGDGVGIHVKNANNILGDKFSQSTSVKKPSIISSSKSLYQTSKQSNFQPKVLVRGSNSNSNLVSDETIPVKSSFSILCNDDGNVEDMGGINVDEEF</sequence>
<feature type="compositionally biased region" description="Basic and acidic residues" evidence="1">
    <location>
        <begin position="56"/>
        <end position="71"/>
    </location>
</feature>
<proteinExistence type="predicted"/>
<reference evidence="3" key="2">
    <citation type="submission" date="2022-01" db="EMBL/GenBank/DDBJ databases">
        <authorList>
            <person name="Yamashiro T."/>
            <person name="Shiraishi A."/>
            <person name="Satake H."/>
            <person name="Nakayama K."/>
        </authorList>
    </citation>
    <scope>NUCLEOTIDE SEQUENCE</scope>
</reference>
<protein>
    <recommendedName>
        <fullName evidence="2">DUF4283 domain-containing protein</fullName>
    </recommendedName>
</protein>
<dbReference type="EMBL" id="BQNB010010836">
    <property type="protein sequence ID" value="GJS82596.1"/>
    <property type="molecule type" value="Genomic_DNA"/>
</dbReference>
<evidence type="ECO:0000256" key="1">
    <source>
        <dbReference type="SAM" id="MobiDB-lite"/>
    </source>
</evidence>
<comment type="caution">
    <text evidence="3">The sequence shown here is derived from an EMBL/GenBank/DDBJ whole genome shotgun (WGS) entry which is preliminary data.</text>
</comment>
<organism evidence="3 4">
    <name type="scientific">Tanacetum coccineum</name>
    <dbReference type="NCBI Taxonomy" id="301880"/>
    <lineage>
        <taxon>Eukaryota</taxon>
        <taxon>Viridiplantae</taxon>
        <taxon>Streptophyta</taxon>
        <taxon>Embryophyta</taxon>
        <taxon>Tracheophyta</taxon>
        <taxon>Spermatophyta</taxon>
        <taxon>Magnoliopsida</taxon>
        <taxon>eudicotyledons</taxon>
        <taxon>Gunneridae</taxon>
        <taxon>Pentapetalae</taxon>
        <taxon>asterids</taxon>
        <taxon>campanulids</taxon>
        <taxon>Asterales</taxon>
        <taxon>Asteraceae</taxon>
        <taxon>Asteroideae</taxon>
        <taxon>Anthemideae</taxon>
        <taxon>Anthemidinae</taxon>
        <taxon>Tanacetum</taxon>
    </lineage>
</organism>
<evidence type="ECO:0000259" key="2">
    <source>
        <dbReference type="Pfam" id="PF14111"/>
    </source>
</evidence>
<evidence type="ECO:0000313" key="4">
    <source>
        <dbReference type="Proteomes" id="UP001151760"/>
    </source>
</evidence>
<evidence type="ECO:0000313" key="3">
    <source>
        <dbReference type="EMBL" id="GJS82596.1"/>
    </source>
</evidence>
<feature type="region of interest" description="Disordered" evidence="1">
    <location>
        <begin position="22"/>
        <end position="74"/>
    </location>
</feature>
<feature type="domain" description="DUF4283" evidence="2">
    <location>
        <begin position="288"/>
        <end position="366"/>
    </location>
</feature>
<dbReference type="InterPro" id="IPR040256">
    <property type="entry name" value="At4g02000-like"/>
</dbReference>
<dbReference type="PANTHER" id="PTHR31286">
    <property type="entry name" value="GLYCINE-RICH CELL WALL STRUCTURAL PROTEIN 1.8-LIKE"/>
    <property type="match status" value="1"/>
</dbReference>
<name>A0ABQ4YYK5_9ASTR</name>
<keyword evidence="4" id="KW-1185">Reference proteome</keyword>
<dbReference type="Proteomes" id="UP001151760">
    <property type="component" value="Unassembled WGS sequence"/>
</dbReference>
<dbReference type="PANTHER" id="PTHR31286:SF180">
    <property type="entry name" value="OS10G0362600 PROTEIN"/>
    <property type="match status" value="1"/>
</dbReference>
<feature type="region of interest" description="Disordered" evidence="1">
    <location>
        <begin position="138"/>
        <end position="179"/>
    </location>
</feature>